<name>A0A1Y2LUF3_EPING</name>
<protein>
    <submittedName>
        <fullName evidence="1">Uncharacterized protein</fullName>
    </submittedName>
</protein>
<sequence length="190" mass="21690">MGKSNYPDNLSSCFCDNNLKLSLKSDLRVEDIDTIDYSDKVEVRSADELRKLPQQPSLRVMMLDQKEQAHAMQRAEEVHYQIPNITINRGKGFLVGHLRTNSPVWASFITAEGDGKFVCDATHRAMIQFYVFEDGSWSTDVISLDDLGKVSPCEWVVGESVNERWVHIYDTMVGWAKSWCAERGSLYNTF</sequence>
<organism evidence="1 2">
    <name type="scientific">Epicoccum nigrum</name>
    <name type="common">Soil fungus</name>
    <name type="synonym">Epicoccum purpurascens</name>
    <dbReference type="NCBI Taxonomy" id="105696"/>
    <lineage>
        <taxon>Eukaryota</taxon>
        <taxon>Fungi</taxon>
        <taxon>Dikarya</taxon>
        <taxon>Ascomycota</taxon>
        <taxon>Pezizomycotina</taxon>
        <taxon>Dothideomycetes</taxon>
        <taxon>Pleosporomycetidae</taxon>
        <taxon>Pleosporales</taxon>
        <taxon>Pleosporineae</taxon>
        <taxon>Didymellaceae</taxon>
        <taxon>Epicoccum</taxon>
    </lineage>
</organism>
<keyword evidence="2" id="KW-1185">Reference proteome</keyword>
<dbReference type="EMBL" id="KZ107849">
    <property type="protein sequence ID" value="OSS47252.1"/>
    <property type="molecule type" value="Genomic_DNA"/>
</dbReference>
<evidence type="ECO:0000313" key="2">
    <source>
        <dbReference type="Proteomes" id="UP000193240"/>
    </source>
</evidence>
<evidence type="ECO:0000313" key="1">
    <source>
        <dbReference type="EMBL" id="OSS47252.1"/>
    </source>
</evidence>
<reference evidence="1 2" key="1">
    <citation type="journal article" date="2017" name="Genome Announc.">
        <title>Genome sequence of the saprophytic ascomycete Epicoccum nigrum ICMP 19927 strain isolated from New Zealand.</title>
        <authorList>
            <person name="Fokin M."/>
            <person name="Fleetwood D."/>
            <person name="Weir B.S."/>
            <person name="Villas-Boas S.G."/>
        </authorList>
    </citation>
    <scope>NUCLEOTIDE SEQUENCE [LARGE SCALE GENOMIC DNA]</scope>
    <source>
        <strain evidence="1 2">ICMP 19927</strain>
    </source>
</reference>
<dbReference type="AlphaFoldDB" id="A0A1Y2LUF3"/>
<gene>
    <name evidence="1" type="ORF">B5807_09828</name>
</gene>
<accession>A0A1Y2LUF3</accession>
<proteinExistence type="predicted"/>
<dbReference type="InParanoid" id="A0A1Y2LUF3"/>
<dbReference type="Proteomes" id="UP000193240">
    <property type="component" value="Unassembled WGS sequence"/>
</dbReference>